<dbReference type="InterPro" id="IPR031404">
    <property type="entry name" value="Rrt14"/>
</dbReference>
<comment type="function">
    <text evidence="1 7">Involved in ribosome biogenesis, probably through modulation of rDNA transcription.</text>
</comment>
<organism evidence="9 10">
    <name type="scientific">Nadsonia fulvescens var. elongata DSM 6958</name>
    <dbReference type="NCBI Taxonomy" id="857566"/>
    <lineage>
        <taxon>Eukaryota</taxon>
        <taxon>Fungi</taxon>
        <taxon>Dikarya</taxon>
        <taxon>Ascomycota</taxon>
        <taxon>Saccharomycotina</taxon>
        <taxon>Dipodascomycetes</taxon>
        <taxon>Dipodascales</taxon>
        <taxon>Dipodascales incertae sedis</taxon>
        <taxon>Nadsonia</taxon>
    </lineage>
</organism>
<evidence type="ECO:0000256" key="6">
    <source>
        <dbReference type="ARBA" id="ARBA00023242"/>
    </source>
</evidence>
<feature type="region of interest" description="Disordered" evidence="8">
    <location>
        <begin position="83"/>
        <end position="110"/>
    </location>
</feature>
<accession>A0A1E3PGW5</accession>
<name>A0A1E3PGW5_9ASCO</name>
<evidence type="ECO:0000256" key="2">
    <source>
        <dbReference type="ARBA" id="ARBA00004604"/>
    </source>
</evidence>
<evidence type="ECO:0000256" key="4">
    <source>
        <dbReference type="ARBA" id="ARBA00023015"/>
    </source>
</evidence>
<dbReference type="EMBL" id="KV454411">
    <property type="protein sequence ID" value="ODQ64464.1"/>
    <property type="molecule type" value="Genomic_DNA"/>
</dbReference>
<dbReference type="OrthoDB" id="4094002at2759"/>
<evidence type="ECO:0000313" key="9">
    <source>
        <dbReference type="EMBL" id="ODQ64464.1"/>
    </source>
</evidence>
<dbReference type="Proteomes" id="UP000095009">
    <property type="component" value="Unassembled WGS sequence"/>
</dbReference>
<keyword evidence="5 7" id="KW-0804">Transcription</keyword>
<keyword evidence="4 7" id="KW-0805">Transcription regulation</keyword>
<keyword evidence="10" id="KW-1185">Reference proteome</keyword>
<comment type="similarity">
    <text evidence="3 7">Belongs to the RRT14 family.</text>
</comment>
<dbReference type="AlphaFoldDB" id="A0A1E3PGW5"/>
<dbReference type="Pfam" id="PF17075">
    <property type="entry name" value="RRT14"/>
    <property type="match status" value="1"/>
</dbReference>
<evidence type="ECO:0000256" key="5">
    <source>
        <dbReference type="ARBA" id="ARBA00023163"/>
    </source>
</evidence>
<gene>
    <name evidence="7" type="primary">RRT14</name>
    <name evidence="9" type="ORF">NADFUDRAFT_83459</name>
</gene>
<sequence>MSAVDKRTNATLSRLLEKVLPGSSSTAFAHASASSSGLTKIAKFNHNVKASSTNKSTLRKFKQSQRKKQLELARLVDMKESKKQAKINKMKNLSKLDSWSPHSADASANGVDLDDLQRNILSLKQAKYAASKPVSKKSRKNKNKITTFGSDKSSKKSWPGLTPGLAPVDYSESEDEADDN</sequence>
<evidence type="ECO:0000256" key="8">
    <source>
        <dbReference type="SAM" id="MobiDB-lite"/>
    </source>
</evidence>
<reference evidence="9 10" key="1">
    <citation type="journal article" date="2016" name="Proc. Natl. Acad. Sci. U.S.A.">
        <title>Comparative genomics of biotechnologically important yeasts.</title>
        <authorList>
            <person name="Riley R."/>
            <person name="Haridas S."/>
            <person name="Wolfe K.H."/>
            <person name="Lopes M.R."/>
            <person name="Hittinger C.T."/>
            <person name="Goeker M."/>
            <person name="Salamov A.A."/>
            <person name="Wisecaver J.H."/>
            <person name="Long T.M."/>
            <person name="Calvey C.H."/>
            <person name="Aerts A.L."/>
            <person name="Barry K.W."/>
            <person name="Choi C."/>
            <person name="Clum A."/>
            <person name="Coughlan A.Y."/>
            <person name="Deshpande S."/>
            <person name="Douglass A.P."/>
            <person name="Hanson S.J."/>
            <person name="Klenk H.-P."/>
            <person name="LaButti K.M."/>
            <person name="Lapidus A."/>
            <person name="Lindquist E.A."/>
            <person name="Lipzen A.M."/>
            <person name="Meier-Kolthoff J.P."/>
            <person name="Ohm R.A."/>
            <person name="Otillar R.P."/>
            <person name="Pangilinan J.L."/>
            <person name="Peng Y."/>
            <person name="Rokas A."/>
            <person name="Rosa C.A."/>
            <person name="Scheuner C."/>
            <person name="Sibirny A.A."/>
            <person name="Slot J.C."/>
            <person name="Stielow J.B."/>
            <person name="Sun H."/>
            <person name="Kurtzman C.P."/>
            <person name="Blackwell M."/>
            <person name="Grigoriev I.V."/>
            <person name="Jeffries T.W."/>
        </authorList>
    </citation>
    <scope>NUCLEOTIDE SEQUENCE [LARGE SCALE GENOMIC DNA]</scope>
    <source>
        <strain evidence="9 10">DSM 6958</strain>
    </source>
</reference>
<proteinExistence type="inferred from homology"/>
<evidence type="ECO:0000256" key="7">
    <source>
        <dbReference type="RuleBase" id="RU362137"/>
    </source>
</evidence>
<keyword evidence="6 7" id="KW-0539">Nucleus</keyword>
<evidence type="ECO:0000313" key="10">
    <source>
        <dbReference type="Proteomes" id="UP000095009"/>
    </source>
</evidence>
<feature type="region of interest" description="Disordered" evidence="8">
    <location>
        <begin position="127"/>
        <end position="180"/>
    </location>
</feature>
<feature type="compositionally biased region" description="Basic residues" evidence="8">
    <location>
        <begin position="134"/>
        <end position="143"/>
    </location>
</feature>
<evidence type="ECO:0000256" key="1">
    <source>
        <dbReference type="ARBA" id="ARBA00002711"/>
    </source>
</evidence>
<feature type="compositionally biased region" description="Acidic residues" evidence="8">
    <location>
        <begin position="171"/>
        <end position="180"/>
    </location>
</feature>
<dbReference type="GO" id="GO:0005730">
    <property type="term" value="C:nucleolus"/>
    <property type="evidence" value="ECO:0007669"/>
    <property type="project" value="UniProtKB-SubCell"/>
</dbReference>
<comment type="subcellular location">
    <subcellularLocation>
        <location evidence="2 7">Nucleus</location>
        <location evidence="2 7">Nucleolus</location>
    </subcellularLocation>
</comment>
<protein>
    <recommendedName>
        <fullName evidence="7">Regulator of rDNA transcription 14</fullName>
    </recommendedName>
</protein>
<evidence type="ECO:0000256" key="3">
    <source>
        <dbReference type="ARBA" id="ARBA00007142"/>
    </source>
</evidence>